<comment type="caution">
    <text evidence="1">The sequence shown here is derived from an EMBL/GenBank/DDBJ whole genome shotgun (WGS) entry which is preliminary data.</text>
</comment>
<dbReference type="Proteomes" id="UP000673975">
    <property type="component" value="Unassembled WGS sequence"/>
</dbReference>
<dbReference type="AlphaFoldDB" id="A0A8J7RKP0"/>
<reference evidence="1" key="1">
    <citation type="submission" date="2021-02" db="EMBL/GenBank/DDBJ databases">
        <title>Natronogracilivirga saccharolytica gen. nov. sp. nov. a new anaerobic, haloalkiliphilic carbohydrate-fermenting bacterium from soda lake and proposing of Cyclonatronumiaceae fam. nov. in the phylum Balneolaeota.</title>
        <authorList>
            <person name="Zhilina T.N."/>
            <person name="Sorokin D.Y."/>
            <person name="Zavarzina D.G."/>
            <person name="Toshchakov S.V."/>
            <person name="Kublanov I.V."/>
        </authorList>
    </citation>
    <scope>NUCLEOTIDE SEQUENCE</scope>
    <source>
        <strain evidence="1">Z-1702</strain>
    </source>
</reference>
<protein>
    <submittedName>
        <fullName evidence="1">Uncharacterized protein</fullName>
    </submittedName>
</protein>
<evidence type="ECO:0000313" key="1">
    <source>
        <dbReference type="EMBL" id="MBP3191913.1"/>
    </source>
</evidence>
<proteinExistence type="predicted"/>
<sequence>MSTSQTLLSVGAVILLSIVSLSIGRMYVQSVHNSVDHQHTNDALNLGRDLSEEIQSYAFKYDELEADFGDLSDVTNPARRRTFPSEAGELFYVTYELEADEELVHGQGGHIVTIRIFMEQKSQYTKKAEYVTAVLPM</sequence>
<gene>
    <name evidence="1" type="ORF">NATSA_04465</name>
</gene>
<dbReference type="EMBL" id="JAFIDN010000003">
    <property type="protein sequence ID" value="MBP3191913.1"/>
    <property type="molecule type" value="Genomic_DNA"/>
</dbReference>
<accession>A0A8J7RKP0</accession>
<evidence type="ECO:0000313" key="2">
    <source>
        <dbReference type="Proteomes" id="UP000673975"/>
    </source>
</evidence>
<keyword evidence="2" id="KW-1185">Reference proteome</keyword>
<dbReference type="RefSeq" id="WP_210510814.1">
    <property type="nucleotide sequence ID" value="NZ_JAFIDN010000003.1"/>
</dbReference>
<organism evidence="1 2">
    <name type="scientific">Natronogracilivirga saccharolytica</name>
    <dbReference type="NCBI Taxonomy" id="2812953"/>
    <lineage>
        <taxon>Bacteria</taxon>
        <taxon>Pseudomonadati</taxon>
        <taxon>Balneolota</taxon>
        <taxon>Balneolia</taxon>
        <taxon>Balneolales</taxon>
        <taxon>Cyclonatronaceae</taxon>
        <taxon>Natronogracilivirga</taxon>
    </lineage>
</organism>
<name>A0A8J7RKP0_9BACT</name>